<feature type="transmembrane region" description="Helical" evidence="7">
    <location>
        <begin position="215"/>
        <end position="234"/>
    </location>
</feature>
<protein>
    <submittedName>
        <fullName evidence="8">LysE family translocator</fullName>
    </submittedName>
</protein>
<evidence type="ECO:0000256" key="1">
    <source>
        <dbReference type="ARBA" id="ARBA00004651"/>
    </source>
</evidence>
<evidence type="ECO:0000313" key="9">
    <source>
        <dbReference type="Proteomes" id="UP000274511"/>
    </source>
</evidence>
<dbReference type="Proteomes" id="UP000274511">
    <property type="component" value="Unassembled WGS sequence"/>
</dbReference>
<gene>
    <name evidence="8" type="ORF">EC392_11815</name>
</gene>
<evidence type="ECO:0000256" key="5">
    <source>
        <dbReference type="ARBA" id="ARBA00022989"/>
    </source>
</evidence>
<dbReference type="GO" id="GO:0005886">
    <property type="term" value="C:plasma membrane"/>
    <property type="evidence" value="ECO:0007669"/>
    <property type="project" value="UniProtKB-SubCell"/>
</dbReference>
<feature type="transmembrane region" description="Helical" evidence="7">
    <location>
        <begin position="90"/>
        <end position="109"/>
    </location>
</feature>
<dbReference type="STRING" id="1172565.AU508_07575"/>
<keyword evidence="5 7" id="KW-1133">Transmembrane helix</keyword>
<keyword evidence="4" id="KW-0813">Transport</keyword>
<comment type="caution">
    <text evidence="8">The sequence shown here is derived from an EMBL/GenBank/DDBJ whole genome shotgun (WGS) entry which is preliminary data.</text>
</comment>
<organism evidence="8 9">
    <name type="scientific">Lonsdalea populi</name>
    <dbReference type="NCBI Taxonomy" id="1172565"/>
    <lineage>
        <taxon>Bacteria</taxon>
        <taxon>Pseudomonadati</taxon>
        <taxon>Pseudomonadota</taxon>
        <taxon>Gammaproteobacteria</taxon>
        <taxon>Enterobacterales</taxon>
        <taxon>Pectobacteriaceae</taxon>
        <taxon>Lonsdalea</taxon>
    </lineage>
</organism>
<keyword evidence="4" id="KW-0029">Amino-acid transport</keyword>
<accession>A0A3N0U9Z2</accession>
<keyword evidence="2" id="KW-1003">Cell membrane</keyword>
<dbReference type="GO" id="GO:0015171">
    <property type="term" value="F:amino acid transmembrane transporter activity"/>
    <property type="evidence" value="ECO:0007669"/>
    <property type="project" value="TreeGrafter"/>
</dbReference>
<feature type="transmembrane region" description="Helical" evidence="7">
    <location>
        <begin position="64"/>
        <end position="84"/>
    </location>
</feature>
<evidence type="ECO:0000256" key="6">
    <source>
        <dbReference type="ARBA" id="ARBA00023136"/>
    </source>
</evidence>
<name>A0A3N0U9Z2_9GAMM</name>
<dbReference type="OrthoDB" id="9804822at2"/>
<sequence>MHSENGLRATGSRINRRSDEQRNSMADFNWPLFLIASFTFCALPRKDMLCITGNFHRFGKKAALSGIVGLALGCYCYVILSWLLVSLALAASPVVLTMVKLLGALFLIWEGSRVYRMPPAARYLSKSTTMTPVHPSSFFLQGAIGSLQNLRTGIFYLSFFSQFVSPGSSGDGIILMGTLFCLGTSGFNLAYCYLSPWLKKRSVNDIDFFLSKVPAMLLLAIGSWMTCEIAWGVMPE</sequence>
<feature type="transmembrane region" description="Helical" evidence="7">
    <location>
        <begin position="172"/>
        <end position="194"/>
    </location>
</feature>
<dbReference type="InterPro" id="IPR001123">
    <property type="entry name" value="LeuE-type"/>
</dbReference>
<evidence type="ECO:0000256" key="4">
    <source>
        <dbReference type="ARBA" id="ARBA00022970"/>
    </source>
</evidence>
<keyword evidence="6 7" id="KW-0472">Membrane</keyword>
<evidence type="ECO:0000256" key="7">
    <source>
        <dbReference type="SAM" id="Phobius"/>
    </source>
</evidence>
<dbReference type="PANTHER" id="PTHR30086:SF20">
    <property type="entry name" value="ARGININE EXPORTER PROTEIN ARGO-RELATED"/>
    <property type="match status" value="1"/>
</dbReference>
<dbReference type="PANTHER" id="PTHR30086">
    <property type="entry name" value="ARGININE EXPORTER PROTEIN ARGO"/>
    <property type="match status" value="1"/>
</dbReference>
<evidence type="ECO:0000313" key="8">
    <source>
        <dbReference type="EMBL" id="ROH78758.1"/>
    </source>
</evidence>
<feature type="transmembrane region" description="Helical" evidence="7">
    <location>
        <begin position="28"/>
        <end position="44"/>
    </location>
</feature>
<keyword evidence="3 7" id="KW-0812">Transmembrane</keyword>
<comment type="subcellular location">
    <subcellularLocation>
        <location evidence="1">Cell membrane</location>
        <topology evidence="1">Multi-pass membrane protein</topology>
    </subcellularLocation>
</comment>
<reference evidence="8 9" key="1">
    <citation type="submission" date="2018-10" db="EMBL/GenBank/DDBJ databases">
        <title>New species genome.</title>
        <authorList>
            <person name="Li Y."/>
        </authorList>
    </citation>
    <scope>NUCLEOTIDE SEQUENCE [LARGE SCALE GENOMIC DNA]</scope>
    <source>
        <strain evidence="8 9">L6_4B</strain>
    </source>
</reference>
<dbReference type="Pfam" id="PF01810">
    <property type="entry name" value="LysE"/>
    <property type="match status" value="1"/>
</dbReference>
<proteinExistence type="predicted"/>
<dbReference type="EMBL" id="RJUJ01000011">
    <property type="protein sequence ID" value="ROH78758.1"/>
    <property type="molecule type" value="Genomic_DNA"/>
</dbReference>
<evidence type="ECO:0000256" key="2">
    <source>
        <dbReference type="ARBA" id="ARBA00022475"/>
    </source>
</evidence>
<dbReference type="AlphaFoldDB" id="A0A3N0U9Z2"/>
<evidence type="ECO:0000256" key="3">
    <source>
        <dbReference type="ARBA" id="ARBA00022692"/>
    </source>
</evidence>